<sequence length="349" mass="39420">MSQEEIMAAGGTGVFSQRVFAQGFKVGIKKNYHFWNDRHNRNAISGSKEFWIPASPKVKYSLSQGMSASKTWYGKVLTVVSAPVIVPVTETAAMFGACINATPDKSWSIPIDAPELPEAFEPEGLRFGKSGDFDEYYDAPGQDRDANRVRDANDPYVEDRPLQQRTSEPQRESTDAAKGNRDSEGARRYEDHARLRMLARREKMVKPGEPVTAEDKPETADDDYKVWRTREIKRYLTENIDSNATDHSTIMTNPMHAEKALAYDVAVGMCRIPAADLDQLRIEADWRLWQGIGDTSPQKPLTAYFRTGQMNKKPIFEWAHDPDSEGNLPSKIEDRREYPAPPSYRPPGD</sequence>
<dbReference type="OrthoDB" id="8829067at2"/>
<dbReference type="RefSeq" id="WP_137316216.1">
    <property type="nucleotide sequence ID" value="NZ_CP040017.1"/>
</dbReference>
<evidence type="ECO:0000313" key="3">
    <source>
        <dbReference type="EMBL" id="QCP13431.1"/>
    </source>
</evidence>
<dbReference type="Proteomes" id="UP000584325">
    <property type="component" value="Unassembled WGS sequence"/>
</dbReference>
<evidence type="ECO:0000313" key="2">
    <source>
        <dbReference type="EMBL" id="MBB3224680.1"/>
    </source>
</evidence>
<dbReference type="EMBL" id="CP040017">
    <property type="protein sequence ID" value="QCP13431.1"/>
    <property type="molecule type" value="Genomic_DNA"/>
</dbReference>
<feature type="compositionally biased region" description="Basic and acidic residues" evidence="1">
    <location>
        <begin position="141"/>
        <end position="192"/>
    </location>
</feature>
<organism evidence="2 5">
    <name type="scientific">Pseudoduganella umbonata</name>
    <dbReference type="NCBI Taxonomy" id="864828"/>
    <lineage>
        <taxon>Bacteria</taxon>
        <taxon>Pseudomonadati</taxon>
        <taxon>Pseudomonadota</taxon>
        <taxon>Betaproteobacteria</taxon>
        <taxon>Burkholderiales</taxon>
        <taxon>Oxalobacteraceae</taxon>
        <taxon>Telluria group</taxon>
        <taxon>Pseudoduganella</taxon>
    </lineage>
</organism>
<dbReference type="EMBL" id="JACHXS010000013">
    <property type="protein sequence ID" value="MBB3224680.1"/>
    <property type="molecule type" value="Genomic_DNA"/>
</dbReference>
<reference evidence="2 5" key="2">
    <citation type="submission" date="2020-08" db="EMBL/GenBank/DDBJ databases">
        <title>Genomic Encyclopedia of Type Strains, Phase III (KMG-III): the genomes of soil and plant-associated and newly described type strains.</title>
        <authorList>
            <person name="Whitman W."/>
        </authorList>
    </citation>
    <scope>NUCLEOTIDE SEQUENCE [LARGE SCALE GENOMIC DNA]</scope>
    <source>
        <strain evidence="2 5">CECT 7753</strain>
    </source>
</reference>
<dbReference type="AlphaFoldDB" id="A0A4V1EE58"/>
<feature type="region of interest" description="Disordered" evidence="1">
    <location>
        <begin position="122"/>
        <end position="192"/>
    </location>
</feature>
<evidence type="ECO:0000313" key="5">
    <source>
        <dbReference type="Proteomes" id="UP000584325"/>
    </source>
</evidence>
<name>A0A4V1EE58_9BURK</name>
<reference evidence="3 4" key="1">
    <citation type="submission" date="2019-05" db="EMBL/GenBank/DDBJ databases">
        <title>Draft Genome Sequences of Six Type Strains of the Genus Massilia.</title>
        <authorList>
            <person name="Miess H."/>
            <person name="Frediansyhah A."/>
            <person name="Gross H."/>
        </authorList>
    </citation>
    <scope>NUCLEOTIDE SEQUENCE [LARGE SCALE GENOMIC DNA]</scope>
    <source>
        <strain evidence="3 4">DSMZ 26121</strain>
    </source>
</reference>
<gene>
    <name evidence="3" type="ORF">FCL38_25590</name>
    <name evidence="2" type="ORF">FHS02_005545</name>
</gene>
<feature type="compositionally biased region" description="Basic and acidic residues" evidence="1">
    <location>
        <begin position="123"/>
        <end position="132"/>
    </location>
</feature>
<feature type="compositionally biased region" description="Pro residues" evidence="1">
    <location>
        <begin position="339"/>
        <end position="349"/>
    </location>
</feature>
<protein>
    <submittedName>
        <fullName evidence="2">Uncharacterized protein</fullName>
    </submittedName>
</protein>
<dbReference type="Proteomes" id="UP000298763">
    <property type="component" value="Chromosome"/>
</dbReference>
<evidence type="ECO:0000313" key="4">
    <source>
        <dbReference type="Proteomes" id="UP000298763"/>
    </source>
</evidence>
<keyword evidence="4" id="KW-1185">Reference proteome</keyword>
<feature type="region of interest" description="Disordered" evidence="1">
    <location>
        <begin position="315"/>
        <end position="349"/>
    </location>
</feature>
<evidence type="ECO:0000256" key="1">
    <source>
        <dbReference type="SAM" id="MobiDB-lite"/>
    </source>
</evidence>
<proteinExistence type="predicted"/>
<accession>A0A4V1EE58</accession>